<evidence type="ECO:0000313" key="2">
    <source>
        <dbReference type="EMBL" id="KIA77364.1"/>
    </source>
</evidence>
<gene>
    <name evidence="2" type="ORF">DB43_GL00250</name>
</gene>
<name>A0A0C1ELQ8_9BACT</name>
<evidence type="ECO:0000256" key="1">
    <source>
        <dbReference type="SAM" id="SignalP"/>
    </source>
</evidence>
<dbReference type="RefSeq" id="WP_013925303.1">
    <property type="nucleotide sequence ID" value="NZ_BAWW01000008.1"/>
</dbReference>
<keyword evidence="1" id="KW-0732">Signal</keyword>
<comment type="caution">
    <text evidence="2">The sequence shown here is derived from an EMBL/GenBank/DDBJ whole genome shotgun (WGS) entry which is preliminary data.</text>
</comment>
<dbReference type="PATRIC" id="fig|83552.4.peg.1503"/>
<reference evidence="2 3" key="1">
    <citation type="journal article" date="2014" name="Mol. Biol. Evol.">
        <title>Massive expansion of Ubiquitination-related gene families within the Chlamydiae.</title>
        <authorList>
            <person name="Domman D."/>
            <person name="Collingro A."/>
            <person name="Lagkouvardos I."/>
            <person name="Gehre L."/>
            <person name="Weinmaier T."/>
            <person name="Rattei T."/>
            <person name="Subtil A."/>
            <person name="Horn M."/>
        </authorList>
    </citation>
    <scope>NUCLEOTIDE SEQUENCE [LARGE SCALE GENOMIC DNA]</scope>
    <source>
        <strain evidence="2 3">OEW1</strain>
    </source>
</reference>
<accession>A0A0C1ELQ8</accession>
<evidence type="ECO:0000313" key="3">
    <source>
        <dbReference type="Proteomes" id="UP000031307"/>
    </source>
</evidence>
<sequence length="246" mass="28591">MRKFLSFCYLLTICTFPFLCVDTYASESHAELIINRQIINHRFGLHAIGIHLTIDGKEVPSPKMIKDEINIFLTSYPNQEDYWEIVNKKLVIYLANKYSSIEQMQSIFSVEPDLIKPFNRKSIVSLKNQQVEREAFLFTIANQTIQNDLASIEVEMEYKPEVTVSDYINFFAVKDAIQAYFRENSSLNASEFDLSERLAKHLLIIFPNVQSFGISLNRAFDSNDSANYLWKTKVFHSDLDLNKFLE</sequence>
<dbReference type="Proteomes" id="UP000031307">
    <property type="component" value="Unassembled WGS sequence"/>
</dbReference>
<feature type="chain" id="PRO_5002130767" evidence="1">
    <location>
        <begin position="21"/>
        <end position="246"/>
    </location>
</feature>
<feature type="signal peptide" evidence="1">
    <location>
        <begin position="1"/>
        <end position="20"/>
    </location>
</feature>
<protein>
    <submittedName>
        <fullName evidence="2">Uncharacterized protein</fullName>
    </submittedName>
</protein>
<dbReference type="EMBL" id="JSAM01000081">
    <property type="protein sequence ID" value="KIA77364.1"/>
    <property type="molecule type" value="Genomic_DNA"/>
</dbReference>
<proteinExistence type="predicted"/>
<organism evidence="2 3">
    <name type="scientific">Parachlamydia acanthamoebae</name>
    <dbReference type="NCBI Taxonomy" id="83552"/>
    <lineage>
        <taxon>Bacteria</taxon>
        <taxon>Pseudomonadati</taxon>
        <taxon>Chlamydiota</taxon>
        <taxon>Chlamydiia</taxon>
        <taxon>Parachlamydiales</taxon>
        <taxon>Parachlamydiaceae</taxon>
        <taxon>Parachlamydia</taxon>
    </lineage>
</organism>
<dbReference type="AlphaFoldDB" id="A0A0C1ELQ8"/>